<dbReference type="InterPro" id="IPR041581">
    <property type="entry name" value="Glyoxalase_6"/>
</dbReference>
<dbReference type="Pfam" id="PF18029">
    <property type="entry name" value="Glyoxalase_6"/>
    <property type="match status" value="1"/>
</dbReference>
<evidence type="ECO:0000313" key="2">
    <source>
        <dbReference type="EMBL" id="VAW01582.1"/>
    </source>
</evidence>
<dbReference type="CDD" id="cd06587">
    <property type="entry name" value="VOC"/>
    <property type="match status" value="1"/>
</dbReference>
<dbReference type="SUPFAM" id="SSF54593">
    <property type="entry name" value="Glyoxalase/Bleomycin resistance protein/Dihydroxybiphenyl dioxygenase"/>
    <property type="match status" value="1"/>
</dbReference>
<proteinExistence type="predicted"/>
<dbReference type="AlphaFoldDB" id="A0A3B0SGI6"/>
<dbReference type="PANTHER" id="PTHR35908">
    <property type="entry name" value="HYPOTHETICAL FUSION PROTEIN"/>
    <property type="match status" value="1"/>
</dbReference>
<dbReference type="Gene3D" id="3.10.180.10">
    <property type="entry name" value="2,3-Dihydroxybiphenyl 1,2-Dioxygenase, domain 1"/>
    <property type="match status" value="1"/>
</dbReference>
<sequence>MVHQSRIGCLVVDCKTDELSVMAQFWSAALGYEAQPDPKFPEYIMLKTPAGEPKMLLQAVDHQSRIHLDIETDDKDAERDRLVKLGAKEIGPCKGWIVMEAPSGHRFCIVGPQRPDFNENATKWEIA</sequence>
<evidence type="ECO:0000259" key="1">
    <source>
        <dbReference type="Pfam" id="PF18029"/>
    </source>
</evidence>
<dbReference type="PANTHER" id="PTHR35908:SF1">
    <property type="entry name" value="CONSERVED PROTEIN"/>
    <property type="match status" value="1"/>
</dbReference>
<name>A0A3B0SGI6_9ZZZZ</name>
<gene>
    <name evidence="2" type="ORF">MNBD_ALPHA08-1388</name>
</gene>
<dbReference type="InterPro" id="IPR029068">
    <property type="entry name" value="Glyas_Bleomycin-R_OHBP_Dase"/>
</dbReference>
<feature type="domain" description="Glyoxalase-like" evidence="1">
    <location>
        <begin position="10"/>
        <end position="110"/>
    </location>
</feature>
<organism evidence="2">
    <name type="scientific">hydrothermal vent metagenome</name>
    <dbReference type="NCBI Taxonomy" id="652676"/>
    <lineage>
        <taxon>unclassified sequences</taxon>
        <taxon>metagenomes</taxon>
        <taxon>ecological metagenomes</taxon>
    </lineage>
</organism>
<reference evidence="2" key="1">
    <citation type="submission" date="2018-06" db="EMBL/GenBank/DDBJ databases">
        <authorList>
            <person name="Zhirakovskaya E."/>
        </authorList>
    </citation>
    <scope>NUCLEOTIDE SEQUENCE</scope>
</reference>
<accession>A0A3B0SGI6</accession>
<protein>
    <recommendedName>
        <fullName evidence="1">Glyoxalase-like domain-containing protein</fullName>
    </recommendedName>
</protein>
<dbReference type="EMBL" id="UOEC01000187">
    <property type="protein sequence ID" value="VAW01582.1"/>
    <property type="molecule type" value="Genomic_DNA"/>
</dbReference>